<evidence type="ECO:0000256" key="1">
    <source>
        <dbReference type="SAM" id="Phobius"/>
    </source>
</evidence>
<keyword evidence="1" id="KW-0472">Membrane</keyword>
<evidence type="ECO:0000313" key="2">
    <source>
        <dbReference type="EMBL" id="GLQ08791.1"/>
    </source>
</evidence>
<protein>
    <submittedName>
        <fullName evidence="2">Uncharacterized protein</fullName>
    </submittedName>
</protein>
<dbReference type="Proteomes" id="UP001161406">
    <property type="component" value="Unassembled WGS sequence"/>
</dbReference>
<reference evidence="2" key="2">
    <citation type="submission" date="2023-01" db="EMBL/GenBank/DDBJ databases">
        <title>Draft genome sequence of Devosia yakushimensis strain NBRC 103855.</title>
        <authorList>
            <person name="Sun Q."/>
            <person name="Mori K."/>
        </authorList>
    </citation>
    <scope>NUCLEOTIDE SEQUENCE</scope>
    <source>
        <strain evidence="2">NBRC 103855</strain>
    </source>
</reference>
<accession>A0ABQ5UAD8</accession>
<keyword evidence="3" id="KW-1185">Reference proteome</keyword>
<dbReference type="EMBL" id="BSNG01000001">
    <property type="protein sequence ID" value="GLQ08791.1"/>
    <property type="molecule type" value="Genomic_DNA"/>
</dbReference>
<reference evidence="2" key="1">
    <citation type="journal article" date="2014" name="Int. J. Syst. Evol. Microbiol.">
        <title>Complete genome of a new Firmicutes species belonging to the dominant human colonic microbiota ('Ruminococcus bicirculans') reveals two chromosomes and a selective capacity to utilize plant glucans.</title>
        <authorList>
            <consortium name="NISC Comparative Sequencing Program"/>
            <person name="Wegmann U."/>
            <person name="Louis P."/>
            <person name="Goesmann A."/>
            <person name="Henrissat B."/>
            <person name="Duncan S.H."/>
            <person name="Flint H.J."/>
        </authorList>
    </citation>
    <scope>NUCLEOTIDE SEQUENCE</scope>
    <source>
        <strain evidence="2">NBRC 103855</strain>
    </source>
</reference>
<keyword evidence="1" id="KW-1133">Transmembrane helix</keyword>
<feature type="transmembrane region" description="Helical" evidence="1">
    <location>
        <begin position="27"/>
        <end position="51"/>
    </location>
</feature>
<keyword evidence="1" id="KW-0812">Transmembrane</keyword>
<evidence type="ECO:0000313" key="3">
    <source>
        <dbReference type="Proteomes" id="UP001161406"/>
    </source>
</evidence>
<comment type="caution">
    <text evidence="2">The sequence shown here is derived from an EMBL/GenBank/DDBJ whole genome shotgun (WGS) entry which is preliminary data.</text>
</comment>
<gene>
    <name evidence="2" type="ORF">GCM10007913_07230</name>
</gene>
<sequence length="52" mass="5797">MSRYPWYPELYRAHMSSERSHAMSGRAAWILAGLAVLVAAAYAILFISLILA</sequence>
<dbReference type="RefSeq" id="WP_284387994.1">
    <property type="nucleotide sequence ID" value="NZ_BSNG01000001.1"/>
</dbReference>
<organism evidence="2 3">
    <name type="scientific">Devosia yakushimensis</name>
    <dbReference type="NCBI Taxonomy" id="470028"/>
    <lineage>
        <taxon>Bacteria</taxon>
        <taxon>Pseudomonadati</taxon>
        <taxon>Pseudomonadota</taxon>
        <taxon>Alphaproteobacteria</taxon>
        <taxon>Hyphomicrobiales</taxon>
        <taxon>Devosiaceae</taxon>
        <taxon>Devosia</taxon>
    </lineage>
</organism>
<proteinExistence type="predicted"/>
<name>A0ABQ5UAD8_9HYPH</name>